<evidence type="ECO:0000259" key="1">
    <source>
        <dbReference type="PROSITE" id="PS50879"/>
    </source>
</evidence>
<evidence type="ECO:0000313" key="3">
    <source>
        <dbReference type="Proteomes" id="UP000008141"/>
    </source>
</evidence>
<gene>
    <name evidence="2" type="ORF">CHLNCDRAFT_13162</name>
</gene>
<dbReference type="Gene3D" id="3.30.420.10">
    <property type="entry name" value="Ribonuclease H-like superfamily/Ribonuclease H"/>
    <property type="match status" value="1"/>
</dbReference>
<dbReference type="InParanoid" id="E1ZNV2"/>
<dbReference type="InterPro" id="IPR002156">
    <property type="entry name" value="RNaseH_domain"/>
</dbReference>
<dbReference type="CDD" id="cd09279">
    <property type="entry name" value="RNase_HI_like"/>
    <property type="match status" value="1"/>
</dbReference>
<organism evidence="3">
    <name type="scientific">Chlorella variabilis</name>
    <name type="common">Green alga</name>
    <dbReference type="NCBI Taxonomy" id="554065"/>
    <lineage>
        <taxon>Eukaryota</taxon>
        <taxon>Viridiplantae</taxon>
        <taxon>Chlorophyta</taxon>
        <taxon>core chlorophytes</taxon>
        <taxon>Trebouxiophyceae</taxon>
        <taxon>Chlorellales</taxon>
        <taxon>Chlorellaceae</taxon>
        <taxon>Chlorella clade</taxon>
        <taxon>Chlorella</taxon>
    </lineage>
</organism>
<dbReference type="KEGG" id="cvr:CHLNCDRAFT_13162"/>
<dbReference type="Proteomes" id="UP000008141">
    <property type="component" value="Unassembled WGS sequence"/>
</dbReference>
<dbReference type="SUPFAM" id="SSF53098">
    <property type="entry name" value="Ribonuclease H-like"/>
    <property type="match status" value="1"/>
</dbReference>
<accession>E1ZNV2</accession>
<dbReference type="STRING" id="554065.E1ZNV2"/>
<dbReference type="PROSITE" id="PS50879">
    <property type="entry name" value="RNASE_H_1"/>
    <property type="match status" value="1"/>
</dbReference>
<proteinExistence type="predicted"/>
<feature type="non-terminal residue" evidence="2">
    <location>
        <position position="125"/>
    </location>
</feature>
<dbReference type="InterPro" id="IPR036397">
    <property type="entry name" value="RNaseH_sf"/>
</dbReference>
<dbReference type="eggNOG" id="ENOG502QRR5">
    <property type="taxonomic scope" value="Eukaryota"/>
</dbReference>
<dbReference type="OMA" id="QHQATHV"/>
<dbReference type="AlphaFoldDB" id="E1ZNV2"/>
<dbReference type="GeneID" id="17351822"/>
<name>E1ZNV2_CHLVA</name>
<reference evidence="2 3" key="1">
    <citation type="journal article" date="2010" name="Plant Cell">
        <title>The Chlorella variabilis NC64A genome reveals adaptation to photosymbiosis, coevolution with viruses, and cryptic sex.</title>
        <authorList>
            <person name="Blanc G."/>
            <person name="Duncan G."/>
            <person name="Agarkova I."/>
            <person name="Borodovsky M."/>
            <person name="Gurnon J."/>
            <person name="Kuo A."/>
            <person name="Lindquist E."/>
            <person name="Lucas S."/>
            <person name="Pangilinan J."/>
            <person name="Polle J."/>
            <person name="Salamov A."/>
            <person name="Terry A."/>
            <person name="Yamada T."/>
            <person name="Dunigan D.D."/>
            <person name="Grigoriev I.V."/>
            <person name="Claverie J.M."/>
            <person name="Van Etten J.L."/>
        </authorList>
    </citation>
    <scope>NUCLEOTIDE SEQUENCE [LARGE SCALE GENOMIC DNA]</scope>
    <source>
        <strain evidence="2 3">NC64A</strain>
    </source>
</reference>
<dbReference type="Pfam" id="PF13456">
    <property type="entry name" value="RVT_3"/>
    <property type="match status" value="1"/>
</dbReference>
<protein>
    <recommendedName>
        <fullName evidence="1">RNase H type-1 domain-containing protein</fullName>
    </recommendedName>
</protein>
<dbReference type="GO" id="GO:0003676">
    <property type="term" value="F:nucleic acid binding"/>
    <property type="evidence" value="ECO:0007669"/>
    <property type="project" value="InterPro"/>
</dbReference>
<feature type="non-terminal residue" evidence="2">
    <location>
        <position position="1"/>
    </location>
</feature>
<dbReference type="InterPro" id="IPR012337">
    <property type="entry name" value="RNaseH-like_sf"/>
</dbReference>
<dbReference type="GO" id="GO:0004523">
    <property type="term" value="F:RNA-DNA hybrid ribonuclease activity"/>
    <property type="evidence" value="ECO:0007669"/>
    <property type="project" value="InterPro"/>
</dbReference>
<feature type="domain" description="RNase H type-1" evidence="1">
    <location>
        <begin position="1"/>
        <end position="124"/>
    </location>
</feature>
<evidence type="ECO:0000313" key="2">
    <source>
        <dbReference type="EMBL" id="EFN52409.1"/>
    </source>
</evidence>
<dbReference type="RefSeq" id="XP_005844511.1">
    <property type="nucleotide sequence ID" value="XM_005844449.1"/>
</dbReference>
<dbReference type="EMBL" id="GL433856">
    <property type="protein sequence ID" value="EFN52409.1"/>
    <property type="molecule type" value="Genomic_DNA"/>
</dbReference>
<dbReference type="PANTHER" id="PTHR48475">
    <property type="entry name" value="RIBONUCLEASE H"/>
    <property type="match status" value="1"/>
</dbReference>
<dbReference type="PANTHER" id="PTHR48475:SF1">
    <property type="entry name" value="RNASE H TYPE-1 DOMAIN-CONTAINING PROTEIN"/>
    <property type="match status" value="1"/>
</dbReference>
<keyword evidence="3" id="KW-1185">Reference proteome</keyword>
<sequence length="125" mass="13510">FDGASKRNPGPAGWGAVLYDEATGVSRMCQYMGDQHTNNQAEYAGLIAGLQAALELGCRRIPGQGDRTLIIPAVLGDWQVKNEGLRPYHAAATALMHRFASFQARQVRRELNQAADALSNQAIAD</sequence>
<dbReference type="OrthoDB" id="514193at2759"/>